<dbReference type="SUPFAM" id="SSF110296">
    <property type="entry name" value="Oligoxyloglucan reducing end-specific cellobiohydrolase"/>
    <property type="match status" value="2"/>
</dbReference>
<dbReference type="EMBL" id="SJPN01000002">
    <property type="protein sequence ID" value="TWU06292.1"/>
    <property type="molecule type" value="Genomic_DNA"/>
</dbReference>
<dbReference type="RefSeq" id="WP_146519388.1">
    <property type="nucleotide sequence ID" value="NZ_CP151726.1"/>
</dbReference>
<dbReference type="Gene3D" id="2.130.10.10">
    <property type="entry name" value="YVTN repeat-like/Quinoprotein amine dehydrogenase"/>
    <property type="match status" value="3"/>
</dbReference>
<comment type="caution">
    <text evidence="1">The sequence shown here is derived from an EMBL/GenBank/DDBJ whole genome shotgun (WGS) entry which is preliminary data.</text>
</comment>
<sequence>MAQEIKWKPLGLGGFGGMMTPAASRLVTGVDGERRPHLIINCDMGGVYISRDLGQTWQLFHYRQLRGNAAVKPAFAADYGLPGKPLQIYAGAAFGQMKVTHDGGRNWNFLGPERTVTNFELRLHGEIFVHSEDSSLLLVGASDDSEFFGYNLVDQKARCSNIELNKSVNKINRSIDGGATWQFVASWPDPTATAAIFHETLGFPLAFYFDRRAASEGKVIFAATQKKILVSEDRGATWGEFSIEGLPETETHEPLIRSFAGSSSPNGELRLYCTVKSFEHENRTIDGGVYLWHEDGPWKRLEKLENRRPTNSEDGCRLIQFHQVLTSDEMPELVYVVAANTGFDPMDLDEGVHSTLYRSTNAGLTWDRTFFPFPSHDGTTVVPYNVSNNWATVQKTALLQSQLGSPKPFVSEEPANDAAVSPDQTDVVVWVGTRSYVKQPGQPDNWLSTDSSLVKNGVPENAGPESGWICNGLVVTAVWHYHIDPHDSNRHFIAYTDCNYATSTDAGQSWTWGKYELAGEDSFWQNTVYEIAYDPKPNPTAGKHTRMWGAFASVHDIPNGNLILYHQPGLIDDPNLGTVKDSIGRVGFSEDGWTWTYHQLPGDGSTTKSVTSVSYSQSEAAIYATVFEDGIYRAKDELANDFQWERISDHFDAFPNRRFWRVTAHHDGTLFALITACTAKIGDSIDFDSRNQGVGVYRRAPNSADWQQIGQSVSPPFRWPRDMAVDSDDSNRVYLAVSEPLKNVNRLDGNVVPPEESGVYQWSVVDDTWRRLELNGISGEYRHFSVYIHPTQPDWIYILLEGEIGGLIREHSGLWLSRNGGKDCEAFKQFPFMNIHRVWISKDDPDTMYVCTNGASVWKGPADPVNEFPYHAVESDPPA</sequence>
<dbReference type="OrthoDB" id="290345at2"/>
<organism evidence="1 2">
    <name type="scientific">Stieleria varia</name>
    <dbReference type="NCBI Taxonomy" id="2528005"/>
    <lineage>
        <taxon>Bacteria</taxon>
        <taxon>Pseudomonadati</taxon>
        <taxon>Planctomycetota</taxon>
        <taxon>Planctomycetia</taxon>
        <taxon>Pirellulales</taxon>
        <taxon>Pirellulaceae</taxon>
        <taxon>Stieleria</taxon>
    </lineage>
</organism>
<keyword evidence="2" id="KW-1185">Reference proteome</keyword>
<dbReference type="AlphaFoldDB" id="A0A5C6B409"/>
<protein>
    <submittedName>
        <fullName evidence="1">BNR/Asp-box repeat protein</fullName>
    </submittedName>
</protein>
<dbReference type="InterPro" id="IPR015943">
    <property type="entry name" value="WD40/YVTN_repeat-like_dom_sf"/>
</dbReference>
<name>A0A5C6B409_9BACT</name>
<proteinExistence type="predicted"/>
<dbReference type="Proteomes" id="UP000320176">
    <property type="component" value="Unassembled WGS sequence"/>
</dbReference>
<gene>
    <name evidence="1" type="ORF">Pla52n_20130</name>
</gene>
<evidence type="ECO:0000313" key="2">
    <source>
        <dbReference type="Proteomes" id="UP000320176"/>
    </source>
</evidence>
<accession>A0A5C6B409</accession>
<evidence type="ECO:0000313" key="1">
    <source>
        <dbReference type="EMBL" id="TWU06292.1"/>
    </source>
</evidence>
<reference evidence="1 2" key="1">
    <citation type="submission" date="2019-02" db="EMBL/GenBank/DDBJ databases">
        <title>Deep-cultivation of Planctomycetes and their phenomic and genomic characterization uncovers novel biology.</title>
        <authorList>
            <person name="Wiegand S."/>
            <person name="Jogler M."/>
            <person name="Boedeker C."/>
            <person name="Pinto D."/>
            <person name="Vollmers J."/>
            <person name="Rivas-Marin E."/>
            <person name="Kohn T."/>
            <person name="Peeters S.H."/>
            <person name="Heuer A."/>
            <person name="Rast P."/>
            <person name="Oberbeckmann S."/>
            <person name="Bunk B."/>
            <person name="Jeske O."/>
            <person name="Meyerdierks A."/>
            <person name="Storesund J.E."/>
            <person name="Kallscheuer N."/>
            <person name="Luecker S."/>
            <person name="Lage O.M."/>
            <person name="Pohl T."/>
            <person name="Merkel B.J."/>
            <person name="Hornburger P."/>
            <person name="Mueller R.-W."/>
            <person name="Bruemmer F."/>
            <person name="Labrenz M."/>
            <person name="Spormann A.M."/>
            <person name="Op Den Camp H."/>
            <person name="Overmann J."/>
            <person name="Amann R."/>
            <person name="Jetten M.S.M."/>
            <person name="Mascher T."/>
            <person name="Medema M.H."/>
            <person name="Devos D.P."/>
            <person name="Kaster A.-K."/>
            <person name="Ovreas L."/>
            <person name="Rohde M."/>
            <person name="Galperin M.Y."/>
            <person name="Jogler C."/>
        </authorList>
    </citation>
    <scope>NUCLEOTIDE SEQUENCE [LARGE SCALE GENOMIC DNA]</scope>
    <source>
        <strain evidence="1 2">Pla52n</strain>
    </source>
</reference>